<proteinExistence type="predicted"/>
<sequence length="168" mass="19777">MLGKHRIATYYFIDKLVDNNLHLMEFLRESGLIKRNLECQKCKQFMKLRSKRVSDRTVWVCRNKIENKECGNQRSVRHGSWFRYSKLTGEVLMLTFHIVNRTDMLLSNQDFSSHTMGDWRQFVNEVILDYVEENSEQIGGSTTIISLIEVFGEVSSRFFVDVLQVKLS</sequence>
<dbReference type="Proteomes" id="UP000886998">
    <property type="component" value="Unassembled WGS sequence"/>
</dbReference>
<comment type="caution">
    <text evidence="1">The sequence shown here is derived from an EMBL/GenBank/DDBJ whole genome shotgun (WGS) entry which is preliminary data.</text>
</comment>
<keyword evidence="2" id="KW-1185">Reference proteome</keyword>
<dbReference type="EMBL" id="BMAV01005013">
    <property type="protein sequence ID" value="GFY45744.1"/>
    <property type="molecule type" value="Genomic_DNA"/>
</dbReference>
<evidence type="ECO:0000313" key="1">
    <source>
        <dbReference type="EMBL" id="GFY45744.1"/>
    </source>
</evidence>
<accession>A0A8X6X2J2</accession>
<gene>
    <name evidence="1" type="primary">AVEN_236481_1</name>
    <name evidence="1" type="ORF">TNIN_166841</name>
</gene>
<name>A0A8X6X2J2_9ARAC</name>
<protein>
    <submittedName>
        <fullName evidence="1">DDE_Tnp_IS1595 domain-containing protein</fullName>
    </submittedName>
</protein>
<dbReference type="AlphaFoldDB" id="A0A8X6X2J2"/>
<organism evidence="1 2">
    <name type="scientific">Trichonephila inaurata madagascariensis</name>
    <dbReference type="NCBI Taxonomy" id="2747483"/>
    <lineage>
        <taxon>Eukaryota</taxon>
        <taxon>Metazoa</taxon>
        <taxon>Ecdysozoa</taxon>
        <taxon>Arthropoda</taxon>
        <taxon>Chelicerata</taxon>
        <taxon>Arachnida</taxon>
        <taxon>Araneae</taxon>
        <taxon>Araneomorphae</taxon>
        <taxon>Entelegynae</taxon>
        <taxon>Araneoidea</taxon>
        <taxon>Nephilidae</taxon>
        <taxon>Trichonephila</taxon>
        <taxon>Trichonephila inaurata</taxon>
    </lineage>
</organism>
<evidence type="ECO:0000313" key="2">
    <source>
        <dbReference type="Proteomes" id="UP000886998"/>
    </source>
</evidence>
<reference evidence="1" key="1">
    <citation type="submission" date="2020-08" db="EMBL/GenBank/DDBJ databases">
        <title>Multicomponent nature underlies the extraordinary mechanical properties of spider dragline silk.</title>
        <authorList>
            <person name="Kono N."/>
            <person name="Nakamura H."/>
            <person name="Mori M."/>
            <person name="Yoshida Y."/>
            <person name="Ohtoshi R."/>
            <person name="Malay A.D."/>
            <person name="Moran D.A.P."/>
            <person name="Tomita M."/>
            <person name="Numata K."/>
            <person name="Arakawa K."/>
        </authorList>
    </citation>
    <scope>NUCLEOTIDE SEQUENCE</scope>
</reference>